<dbReference type="Proteomes" id="UP001054837">
    <property type="component" value="Unassembled WGS sequence"/>
</dbReference>
<evidence type="ECO:0000313" key="2">
    <source>
        <dbReference type="Proteomes" id="UP001054837"/>
    </source>
</evidence>
<name>A0AAV4MMT3_9ARAC</name>
<dbReference type="AlphaFoldDB" id="A0AAV4MMT3"/>
<accession>A0AAV4MMT3</accession>
<organism evidence="1 2">
    <name type="scientific">Caerostris darwini</name>
    <dbReference type="NCBI Taxonomy" id="1538125"/>
    <lineage>
        <taxon>Eukaryota</taxon>
        <taxon>Metazoa</taxon>
        <taxon>Ecdysozoa</taxon>
        <taxon>Arthropoda</taxon>
        <taxon>Chelicerata</taxon>
        <taxon>Arachnida</taxon>
        <taxon>Araneae</taxon>
        <taxon>Araneomorphae</taxon>
        <taxon>Entelegynae</taxon>
        <taxon>Araneoidea</taxon>
        <taxon>Araneidae</taxon>
        <taxon>Caerostris</taxon>
    </lineage>
</organism>
<keyword evidence="2" id="KW-1185">Reference proteome</keyword>
<comment type="caution">
    <text evidence="1">The sequence shown here is derived from an EMBL/GenBank/DDBJ whole genome shotgun (WGS) entry which is preliminary data.</text>
</comment>
<proteinExistence type="predicted"/>
<protein>
    <submittedName>
        <fullName evidence="1">Uncharacterized protein</fullName>
    </submittedName>
</protein>
<dbReference type="EMBL" id="BPLQ01000639">
    <property type="protein sequence ID" value="GIX73658.1"/>
    <property type="molecule type" value="Genomic_DNA"/>
</dbReference>
<evidence type="ECO:0000313" key="1">
    <source>
        <dbReference type="EMBL" id="GIX73658.1"/>
    </source>
</evidence>
<gene>
    <name evidence="1" type="ORF">CDAR_282371</name>
</gene>
<reference evidence="1 2" key="1">
    <citation type="submission" date="2021-06" db="EMBL/GenBank/DDBJ databases">
        <title>Caerostris darwini draft genome.</title>
        <authorList>
            <person name="Kono N."/>
            <person name="Arakawa K."/>
        </authorList>
    </citation>
    <scope>NUCLEOTIDE SEQUENCE [LARGE SCALE GENOMIC DNA]</scope>
</reference>
<sequence length="100" mass="11563">MIVFRRREPIRSLMNDPRSSLLFAKSAFCSANYSKGGHLQTNSTADELIFAQLIVNLMKLLLNRAPVRWFQGNDLLPHKLFIRPQTQHVFVSGIIYLVYK</sequence>